<accession>A0ABQ9WQN3</accession>
<organism evidence="1 2">
    <name type="scientific">Blattamonas nauphoetae</name>
    <dbReference type="NCBI Taxonomy" id="2049346"/>
    <lineage>
        <taxon>Eukaryota</taxon>
        <taxon>Metamonada</taxon>
        <taxon>Preaxostyla</taxon>
        <taxon>Oxymonadida</taxon>
        <taxon>Blattamonas</taxon>
    </lineage>
</organism>
<gene>
    <name evidence="1" type="ORF">BLNAU_23450</name>
</gene>
<proteinExistence type="predicted"/>
<dbReference type="Proteomes" id="UP001281761">
    <property type="component" value="Unassembled WGS sequence"/>
</dbReference>
<keyword evidence="2" id="KW-1185">Reference proteome</keyword>
<dbReference type="SUPFAM" id="SSF51126">
    <property type="entry name" value="Pectin lyase-like"/>
    <property type="match status" value="1"/>
</dbReference>
<dbReference type="EMBL" id="JARBJD010000480">
    <property type="protein sequence ID" value="KAK2941643.1"/>
    <property type="molecule type" value="Genomic_DNA"/>
</dbReference>
<sequence length="355" mass="39322">MEASFRRKNGFDSSSPTLTYFALSHVTNWTLPSDPIHRRMPLIHSHPTPHRSKRVFKRVSVEPGGFEATRVGELITVPETNFTLCTSHYSAGGMQVEYITTVAMSDCRFHNISTSSIPSPSKEVPVRQTTLVCGNSFSFVSNGLYGTIIRDINADGDFLASNLTVSSNHAHNEAGYTDSQRKVYSSSVTVRDCFFNGCMEAQSLGGLYFQGNGKFEVIHCKFVDCHATSSGSHGGAFAYHTDSTTEASTLNVSLIQQSFDHDEWRLAPKFEGEFDPRTLFHTPSPSLTTVSQPTVSANSQNQWKWVEGRKITLNRDEVIAEGFCWLPPTKYSSHRDLIPRTGSAFEVTIVLEAGE</sequence>
<name>A0ABQ9WQN3_9EUKA</name>
<protein>
    <recommendedName>
        <fullName evidence="3">Right handed beta helix domain-containing protein</fullName>
    </recommendedName>
</protein>
<reference evidence="1 2" key="1">
    <citation type="journal article" date="2022" name="bioRxiv">
        <title>Genomics of Preaxostyla Flagellates Illuminates Evolutionary Transitions and the Path Towards Mitochondrial Loss.</title>
        <authorList>
            <person name="Novak L.V.F."/>
            <person name="Treitli S.C."/>
            <person name="Pyrih J."/>
            <person name="Halakuc P."/>
            <person name="Pipaliya S.V."/>
            <person name="Vacek V."/>
            <person name="Brzon O."/>
            <person name="Soukal P."/>
            <person name="Eme L."/>
            <person name="Dacks J.B."/>
            <person name="Karnkowska A."/>
            <person name="Elias M."/>
            <person name="Hampl V."/>
        </authorList>
    </citation>
    <scope>NUCLEOTIDE SEQUENCE [LARGE SCALE GENOMIC DNA]</scope>
    <source>
        <strain evidence="1">NAU3</strain>
        <tissue evidence="1">Gut</tissue>
    </source>
</reference>
<evidence type="ECO:0008006" key="3">
    <source>
        <dbReference type="Google" id="ProtNLM"/>
    </source>
</evidence>
<comment type="caution">
    <text evidence="1">The sequence shown here is derived from an EMBL/GenBank/DDBJ whole genome shotgun (WGS) entry which is preliminary data.</text>
</comment>
<evidence type="ECO:0000313" key="1">
    <source>
        <dbReference type="EMBL" id="KAK2941643.1"/>
    </source>
</evidence>
<evidence type="ECO:0000313" key="2">
    <source>
        <dbReference type="Proteomes" id="UP001281761"/>
    </source>
</evidence>
<dbReference type="InterPro" id="IPR011050">
    <property type="entry name" value="Pectin_lyase_fold/virulence"/>
</dbReference>